<protein>
    <recommendedName>
        <fullName evidence="2">Pyrin domain-containing protein</fullName>
    </recommendedName>
</protein>
<organism evidence="3 4">
    <name type="scientific">Pagothenia borchgrevinki</name>
    <name type="common">Bald rockcod</name>
    <name type="synonym">Trematomus borchgrevinki</name>
    <dbReference type="NCBI Taxonomy" id="8213"/>
    <lineage>
        <taxon>Eukaryota</taxon>
        <taxon>Metazoa</taxon>
        <taxon>Chordata</taxon>
        <taxon>Craniata</taxon>
        <taxon>Vertebrata</taxon>
        <taxon>Euteleostomi</taxon>
        <taxon>Actinopterygii</taxon>
        <taxon>Neopterygii</taxon>
        <taxon>Teleostei</taxon>
        <taxon>Neoteleostei</taxon>
        <taxon>Acanthomorphata</taxon>
        <taxon>Eupercaria</taxon>
        <taxon>Perciformes</taxon>
        <taxon>Notothenioidei</taxon>
        <taxon>Nototheniidae</taxon>
        <taxon>Pagothenia</taxon>
    </lineage>
</organism>
<feature type="region of interest" description="Disordered" evidence="1">
    <location>
        <begin position="91"/>
        <end position="115"/>
    </location>
</feature>
<reference evidence="3 4" key="1">
    <citation type="journal article" date="2022" name="G3 (Bethesda)">
        <title>Evaluating Illumina-, Nanopore-, and PacBio-based genome assembly strategies with the bald notothen, Trematomus borchgrevinki.</title>
        <authorList>
            <person name="Rayamajhi N."/>
            <person name="Cheng C.C."/>
            <person name="Catchen J.M."/>
        </authorList>
    </citation>
    <scope>NUCLEOTIDE SEQUENCE [LARGE SCALE GENOMIC DNA]</scope>
    <source>
        <strain evidence="3">AGRC-2024</strain>
    </source>
</reference>
<dbReference type="Proteomes" id="UP001619887">
    <property type="component" value="Unassembled WGS sequence"/>
</dbReference>
<dbReference type="InterPro" id="IPR004020">
    <property type="entry name" value="DAPIN"/>
</dbReference>
<dbReference type="Pfam" id="PF02758">
    <property type="entry name" value="PYRIN"/>
    <property type="match status" value="1"/>
</dbReference>
<evidence type="ECO:0000313" key="4">
    <source>
        <dbReference type="Proteomes" id="UP001619887"/>
    </source>
</evidence>
<dbReference type="EMBL" id="JBIYXZ010002068">
    <property type="protein sequence ID" value="KAL3066455.1"/>
    <property type="molecule type" value="Genomic_DNA"/>
</dbReference>
<sequence>MVGKLLLGTLEDLVRDDFGKFKWYLCQENLDGVKPIAVSKLEDTSRIETVSQMISTYGEEMAVKVAVKILKQISNMNAAEKLTKKYAEINGAAPSSSSSSSSAASPPADSPPAAYKMSAQNGSVIVAPTVAGSLHTLNLTINK</sequence>
<evidence type="ECO:0000259" key="2">
    <source>
        <dbReference type="PROSITE" id="PS50824"/>
    </source>
</evidence>
<dbReference type="InterPro" id="IPR011029">
    <property type="entry name" value="DEATH-like_dom_sf"/>
</dbReference>
<feature type="domain" description="Pyrin" evidence="2">
    <location>
        <begin position="1"/>
        <end position="88"/>
    </location>
</feature>
<accession>A0ABD2HKF4</accession>
<dbReference type="CDD" id="cd08321">
    <property type="entry name" value="Pyrin_ASC-like"/>
    <property type="match status" value="1"/>
</dbReference>
<name>A0ABD2HKF4_PAGBO</name>
<dbReference type="AlphaFoldDB" id="A0ABD2HKF4"/>
<proteinExistence type="predicted"/>
<gene>
    <name evidence="3" type="ORF">OYC64_016413</name>
</gene>
<dbReference type="SMART" id="SM01289">
    <property type="entry name" value="PYRIN"/>
    <property type="match status" value="1"/>
</dbReference>
<evidence type="ECO:0000256" key="1">
    <source>
        <dbReference type="SAM" id="MobiDB-lite"/>
    </source>
</evidence>
<feature type="compositionally biased region" description="Low complexity" evidence="1">
    <location>
        <begin position="92"/>
        <end position="114"/>
    </location>
</feature>
<dbReference type="Gene3D" id="1.10.533.10">
    <property type="entry name" value="Death Domain, Fas"/>
    <property type="match status" value="1"/>
</dbReference>
<evidence type="ECO:0000313" key="3">
    <source>
        <dbReference type="EMBL" id="KAL3066455.1"/>
    </source>
</evidence>
<keyword evidence="4" id="KW-1185">Reference proteome</keyword>
<reference evidence="3 4" key="2">
    <citation type="journal article" date="2024" name="G3 (Bethesda)">
        <title>The genome of the cryopelagic Antarctic bald notothen, Trematomus borchgrevinki.</title>
        <authorList>
            <person name="Rayamajhi N."/>
            <person name="Rivera-Colon A.G."/>
            <person name="Minhas B.F."/>
            <person name="Cheng C.C."/>
            <person name="Catchen J.M."/>
        </authorList>
    </citation>
    <scope>NUCLEOTIDE SEQUENCE [LARGE SCALE GENOMIC DNA]</scope>
    <source>
        <strain evidence="3">AGRC-2024</strain>
    </source>
</reference>
<comment type="caution">
    <text evidence="3">The sequence shown here is derived from an EMBL/GenBank/DDBJ whole genome shotgun (WGS) entry which is preliminary data.</text>
</comment>
<dbReference type="SUPFAM" id="SSF47986">
    <property type="entry name" value="DEATH domain"/>
    <property type="match status" value="1"/>
</dbReference>
<dbReference type="PROSITE" id="PS50824">
    <property type="entry name" value="DAPIN"/>
    <property type="match status" value="1"/>
</dbReference>